<comment type="caution">
    <text evidence="4">The sequence shown here is derived from an EMBL/GenBank/DDBJ whole genome shotgun (WGS) entry which is preliminary data.</text>
</comment>
<evidence type="ECO:0000313" key="4">
    <source>
        <dbReference type="EMBL" id="MDI3409152.1"/>
    </source>
</evidence>
<sequence>MPTLLPRRAAVFGLCLAVAGLFALPGASSYAADGDWALAPVASGGGGSRPYFYLEGAPGAVLQDTVTVTNPGDSARTVRLRGADAGNEADGSFEIEADGKSRDGGAWIRLAERKVTVPPRTRAEVPFTVTVPEGAAPGDHPAAIVASGAGRSAGVRLHLRVGGPTLSALTVERVRLADDGRLISYDLVNRGNTVLAPRLAVRADGLFGTALDRAPRTLPVELQPGRRVTLTEPWPDAPGLDSVDVRLTVTAAGGARDTGLASATFVPWGALTGVVGGLLAVAAGGRLVRGRLRGSGRGEAEQQRTERELTGAAT</sequence>
<reference evidence="4 5" key="1">
    <citation type="submission" date="2023-05" db="EMBL/GenBank/DDBJ databases">
        <title>Draft genome sequence of Streptomyces sp. B-S-A6 isolated from a cave soil in Thailand.</title>
        <authorList>
            <person name="Chamroensaksri N."/>
            <person name="Muangham S."/>
        </authorList>
    </citation>
    <scope>NUCLEOTIDE SEQUENCE [LARGE SCALE GENOMIC DNA]</scope>
    <source>
        <strain evidence="4 5">B-S-A6</strain>
    </source>
</reference>
<evidence type="ECO:0008006" key="6">
    <source>
        <dbReference type="Google" id="ProtNLM"/>
    </source>
</evidence>
<feature type="chain" id="PRO_5047295501" description="DUF916 domain-containing protein" evidence="3">
    <location>
        <begin position="32"/>
        <end position="314"/>
    </location>
</feature>
<evidence type="ECO:0000256" key="1">
    <source>
        <dbReference type="SAM" id="MobiDB-lite"/>
    </source>
</evidence>
<keyword evidence="2" id="KW-0472">Membrane</keyword>
<dbReference type="RefSeq" id="WP_282547021.1">
    <property type="nucleotide sequence ID" value="NZ_JASCIQ010000061.1"/>
</dbReference>
<accession>A0ABT6SLU0</accession>
<feature type="signal peptide" evidence="3">
    <location>
        <begin position="1"/>
        <end position="31"/>
    </location>
</feature>
<feature type="compositionally biased region" description="Basic and acidic residues" evidence="1">
    <location>
        <begin position="296"/>
        <end position="314"/>
    </location>
</feature>
<evidence type="ECO:0000256" key="2">
    <source>
        <dbReference type="SAM" id="Phobius"/>
    </source>
</evidence>
<evidence type="ECO:0000313" key="5">
    <source>
        <dbReference type="Proteomes" id="UP001223978"/>
    </source>
</evidence>
<protein>
    <recommendedName>
        <fullName evidence="6">DUF916 domain-containing protein</fullName>
    </recommendedName>
</protein>
<organism evidence="4 5">
    <name type="scientific">Streptomyces cavernicola</name>
    <dbReference type="NCBI Taxonomy" id="3043613"/>
    <lineage>
        <taxon>Bacteria</taxon>
        <taxon>Bacillati</taxon>
        <taxon>Actinomycetota</taxon>
        <taxon>Actinomycetes</taxon>
        <taxon>Kitasatosporales</taxon>
        <taxon>Streptomycetaceae</taxon>
        <taxon>Streptomyces</taxon>
    </lineage>
</organism>
<dbReference type="EMBL" id="JASCIQ010000061">
    <property type="protein sequence ID" value="MDI3409152.1"/>
    <property type="molecule type" value="Genomic_DNA"/>
</dbReference>
<keyword evidence="2" id="KW-1133">Transmembrane helix</keyword>
<name>A0ABT6SLU0_9ACTN</name>
<dbReference type="Proteomes" id="UP001223978">
    <property type="component" value="Unassembled WGS sequence"/>
</dbReference>
<gene>
    <name evidence="4" type="ORF">QIS96_35710</name>
</gene>
<proteinExistence type="predicted"/>
<evidence type="ECO:0000256" key="3">
    <source>
        <dbReference type="SAM" id="SignalP"/>
    </source>
</evidence>
<feature type="transmembrane region" description="Helical" evidence="2">
    <location>
        <begin position="265"/>
        <end position="288"/>
    </location>
</feature>
<keyword evidence="5" id="KW-1185">Reference proteome</keyword>
<keyword evidence="3" id="KW-0732">Signal</keyword>
<keyword evidence="2" id="KW-0812">Transmembrane</keyword>
<feature type="region of interest" description="Disordered" evidence="1">
    <location>
        <begin position="293"/>
        <end position="314"/>
    </location>
</feature>